<evidence type="ECO:0000313" key="2">
    <source>
        <dbReference type="Proteomes" id="UP000075880"/>
    </source>
</evidence>
<reference evidence="1" key="1">
    <citation type="submission" date="2024-04" db="UniProtKB">
        <authorList>
            <consortium name="EnsemblMetazoa"/>
        </authorList>
    </citation>
    <scope>IDENTIFICATION</scope>
    <source>
        <strain evidence="1">EBRO</strain>
    </source>
</reference>
<dbReference type="EnsemblMetazoa" id="ENSAATROPT015501">
    <property type="protein sequence ID" value="ENSAATROPP013857"/>
    <property type="gene ID" value="ENSAATROPG012634"/>
</dbReference>
<name>A0AAG5DRD1_ANOAO</name>
<evidence type="ECO:0000313" key="1">
    <source>
        <dbReference type="EnsemblMetazoa" id="ENSAATROPP013857"/>
    </source>
</evidence>
<keyword evidence="2" id="KW-1185">Reference proteome</keyword>
<proteinExistence type="predicted"/>
<dbReference type="Proteomes" id="UP000075880">
    <property type="component" value="Unassembled WGS sequence"/>
</dbReference>
<protein>
    <submittedName>
        <fullName evidence="1">Uncharacterized protein</fullName>
    </submittedName>
</protein>
<dbReference type="AlphaFoldDB" id="A0AAG5DRD1"/>
<organism evidence="1 2">
    <name type="scientific">Anopheles atroparvus</name>
    <name type="common">European mosquito</name>
    <dbReference type="NCBI Taxonomy" id="41427"/>
    <lineage>
        <taxon>Eukaryota</taxon>
        <taxon>Metazoa</taxon>
        <taxon>Ecdysozoa</taxon>
        <taxon>Arthropoda</taxon>
        <taxon>Hexapoda</taxon>
        <taxon>Insecta</taxon>
        <taxon>Pterygota</taxon>
        <taxon>Neoptera</taxon>
        <taxon>Endopterygota</taxon>
        <taxon>Diptera</taxon>
        <taxon>Nematocera</taxon>
        <taxon>Culicoidea</taxon>
        <taxon>Culicidae</taxon>
        <taxon>Anophelinae</taxon>
        <taxon>Anopheles</taxon>
    </lineage>
</organism>
<sequence>MWQWQGVAACVHMAVNFETVNFTVYICDRSDDDVIEHGSV</sequence>
<accession>A0AAG5DRD1</accession>